<dbReference type="eggNOG" id="COG0372">
    <property type="taxonomic scope" value="Bacteria"/>
</dbReference>
<keyword evidence="6" id="KW-1185">Reference proteome</keyword>
<dbReference type="KEGG" id="bpt:Bpet3784"/>
<proteinExistence type="inferred from homology"/>
<dbReference type="GO" id="GO:0006099">
    <property type="term" value="P:tricarboxylic acid cycle"/>
    <property type="evidence" value="ECO:0007669"/>
    <property type="project" value="UniProtKB-UniPathway"/>
</dbReference>
<gene>
    <name evidence="5" type="ordered locus">Bpet3784</name>
</gene>
<evidence type="ECO:0000256" key="1">
    <source>
        <dbReference type="ARBA" id="ARBA00004751"/>
    </source>
</evidence>
<organism evidence="5 6">
    <name type="scientific">Bordetella petrii (strain ATCC BAA-461 / DSM 12804 / CCUG 43448 / CIP 107267 / Se-1111R)</name>
    <dbReference type="NCBI Taxonomy" id="340100"/>
    <lineage>
        <taxon>Bacteria</taxon>
        <taxon>Pseudomonadati</taxon>
        <taxon>Pseudomonadota</taxon>
        <taxon>Betaproteobacteria</taxon>
        <taxon>Burkholderiales</taxon>
        <taxon>Alcaligenaceae</taxon>
        <taxon>Bordetella</taxon>
    </lineage>
</organism>
<reference evidence="5 6" key="1">
    <citation type="journal article" date="2008" name="BMC Genomics">
        <title>The missing link: Bordetella petrii is endowed with both the metabolic versatility of environmental bacteria and virulence traits of pathogenic Bordetellae.</title>
        <authorList>
            <person name="Gross R."/>
            <person name="Guzman C.A."/>
            <person name="Sebaihia M."/>
            <person name="Martins Dos Santos V.A."/>
            <person name="Pieper D.H."/>
            <person name="Koebnik R."/>
            <person name="Lechner M."/>
            <person name="Bartels D."/>
            <person name="Buhrmester J."/>
            <person name="Choudhuri J.V."/>
            <person name="Ebensen T."/>
            <person name="Gaigalat L."/>
            <person name="Herrmann S."/>
            <person name="Khachane A.N."/>
            <person name="Larisch C."/>
            <person name="Link S."/>
            <person name="Linke B."/>
            <person name="Meyer F."/>
            <person name="Mormann S."/>
            <person name="Nakunst D."/>
            <person name="Rueckert C."/>
            <person name="Schneiker-Bekel S."/>
            <person name="Schulze K."/>
            <person name="Vorhoelter F.J."/>
            <person name="Yevsa T."/>
            <person name="Engle J.T."/>
            <person name="Goldman W.E."/>
            <person name="Puehler A."/>
            <person name="Goebel U.B."/>
            <person name="Goesmann A."/>
            <person name="Bloecker H."/>
            <person name="Kaiser O."/>
            <person name="Martinez-Arias R."/>
        </authorList>
    </citation>
    <scope>NUCLEOTIDE SEQUENCE [LARGE SCALE GENOMIC DNA]</scope>
    <source>
        <strain evidence="6">ATCC BAA-461 / DSM 12804 / CCUG 43448 / CIP 107267 / Se-1111R</strain>
    </source>
</reference>
<evidence type="ECO:0000313" key="6">
    <source>
        <dbReference type="Proteomes" id="UP000001225"/>
    </source>
</evidence>
<dbReference type="GO" id="GO:0005829">
    <property type="term" value="C:cytosol"/>
    <property type="evidence" value="ECO:0007669"/>
    <property type="project" value="TreeGrafter"/>
</dbReference>
<dbReference type="InterPro" id="IPR016143">
    <property type="entry name" value="Citrate_synth-like_sm_a-sub"/>
</dbReference>
<dbReference type="Pfam" id="PF00285">
    <property type="entry name" value="Citrate_synt"/>
    <property type="match status" value="1"/>
</dbReference>
<dbReference type="InterPro" id="IPR002020">
    <property type="entry name" value="Citrate_synthase"/>
</dbReference>
<dbReference type="InterPro" id="IPR036969">
    <property type="entry name" value="Citrate_synthase_sf"/>
</dbReference>
<accession>A9I340</accession>
<dbReference type="GO" id="GO:0005975">
    <property type="term" value="P:carbohydrate metabolic process"/>
    <property type="evidence" value="ECO:0007669"/>
    <property type="project" value="TreeGrafter"/>
</dbReference>
<evidence type="ECO:0000256" key="2">
    <source>
        <dbReference type="ARBA" id="ARBA00010566"/>
    </source>
</evidence>
<keyword evidence="4" id="KW-0808">Transferase</keyword>
<dbReference type="CDD" id="cd06100">
    <property type="entry name" value="CCL_ACL-C"/>
    <property type="match status" value="1"/>
</dbReference>
<dbReference type="AlphaFoldDB" id="A9I340"/>
<protein>
    <recommendedName>
        <fullName evidence="3">citrate synthase (unknown stereospecificity)</fullName>
        <ecNumber evidence="3">2.3.3.16</ecNumber>
    </recommendedName>
</protein>
<dbReference type="Gene3D" id="1.10.580.10">
    <property type="entry name" value="Citrate Synthase, domain 1"/>
    <property type="match status" value="1"/>
</dbReference>
<comment type="similarity">
    <text evidence="2">Belongs to the citrate synthase family.</text>
</comment>
<sequence length="262" mass="28617">MKKIELKTEIGYTTPEAITVRGENLAQDLLGKMDFVDMMMFTIFGKRPSQNEKTMINHILVTACDHGLTPSAMSARLTYLGAPEAPQAAVAAGLLGAGSVFLGTTQNCAEMLGGAAADLDEDADDDAFLACARRVIQSSREKKQFVYGLGHPIHIDGDPRVPTLRRLSQELGYFSKHWKLMEAVQKALLLDRQKKLPMNAVGAVGSIICDMKLDPMIARGLMLVGRAGGLVAHLYEEKNNPVGQKIWDVVLAQDERNIAPQR</sequence>
<comment type="pathway">
    <text evidence="1">Carbohydrate metabolism; tricarboxylic acid cycle; isocitrate from oxaloacetate: step 1/2.</text>
</comment>
<dbReference type="EC" id="2.3.3.16" evidence="3"/>
<name>A9I340_BORPD</name>
<evidence type="ECO:0000256" key="3">
    <source>
        <dbReference type="ARBA" id="ARBA00012972"/>
    </source>
</evidence>
<dbReference type="Proteomes" id="UP000001225">
    <property type="component" value="Chromosome"/>
</dbReference>
<dbReference type="EMBL" id="AM902716">
    <property type="protein sequence ID" value="CAP44127.1"/>
    <property type="molecule type" value="Genomic_DNA"/>
</dbReference>
<dbReference type="STRING" id="94624.Bpet3784"/>
<dbReference type="SUPFAM" id="SSF48256">
    <property type="entry name" value="Citrate synthase"/>
    <property type="match status" value="1"/>
</dbReference>
<dbReference type="UniPathway" id="UPA00223">
    <property type="reaction ID" value="UER00717"/>
</dbReference>
<evidence type="ECO:0000313" key="5">
    <source>
        <dbReference type="EMBL" id="CAP44127.1"/>
    </source>
</evidence>
<dbReference type="GO" id="GO:0036440">
    <property type="term" value="F:citrate synthase activity"/>
    <property type="evidence" value="ECO:0007669"/>
    <property type="project" value="UniProtKB-EC"/>
</dbReference>
<evidence type="ECO:0000256" key="4">
    <source>
        <dbReference type="ARBA" id="ARBA00022679"/>
    </source>
</evidence>
<dbReference type="PANTHER" id="PTHR11739:SF4">
    <property type="entry name" value="CITRATE SYNTHASE, PEROXISOMAL"/>
    <property type="match status" value="1"/>
</dbReference>
<dbReference type="InterPro" id="IPR016142">
    <property type="entry name" value="Citrate_synth-like_lrg_a-sub"/>
</dbReference>
<dbReference type="Gene3D" id="1.10.230.10">
    <property type="entry name" value="Cytochrome P450-Terp, domain 2"/>
    <property type="match status" value="1"/>
</dbReference>
<dbReference type="PANTHER" id="PTHR11739">
    <property type="entry name" value="CITRATE SYNTHASE"/>
    <property type="match status" value="1"/>
</dbReference>
<dbReference type="NCBIfam" id="NF004868">
    <property type="entry name" value="PRK06224.1-5"/>
    <property type="match status" value="1"/>
</dbReference>